<dbReference type="Pfam" id="PF02631">
    <property type="entry name" value="RecX_HTH2"/>
    <property type="match status" value="1"/>
</dbReference>
<dbReference type="PANTHER" id="PTHR33602">
    <property type="entry name" value="REGULATORY PROTEIN RECX FAMILY PROTEIN"/>
    <property type="match status" value="1"/>
</dbReference>
<comment type="subcellular location">
    <subcellularLocation>
        <location evidence="1 5">Cytoplasm</location>
    </subcellularLocation>
</comment>
<dbReference type="InterPro" id="IPR036388">
    <property type="entry name" value="WH-like_DNA-bd_sf"/>
</dbReference>
<evidence type="ECO:0000259" key="9">
    <source>
        <dbReference type="Pfam" id="PF21982"/>
    </source>
</evidence>
<sequence length="220" mass="25995">MDKHLDKIDSLNNRISKIELQKKNKNRVNIYVDDEFLFACSAEIIYRYGLKPGESIDISFIKEIIEQDNYIKCKNDALKLLEKSYKTEKQVYDKLFGKGYENKTIEKVVIFLKDYNFINDSKYADMYIKERIGVEGRNKIRCSLLQKGIDKSIISERLENMDSNTEAEALVKIAENKYNQLVKRENDKRKLYKKLGDFLIRKGYSFEDVKHVVDKFINND</sequence>
<dbReference type="NCBIfam" id="NF001058">
    <property type="entry name" value="PRK00117.4-1"/>
    <property type="match status" value="1"/>
</dbReference>
<evidence type="ECO:0000256" key="6">
    <source>
        <dbReference type="SAM" id="Coils"/>
    </source>
</evidence>
<name>A0A2T0B071_9CLOT</name>
<dbReference type="AlphaFoldDB" id="A0A2T0B071"/>
<dbReference type="PANTHER" id="PTHR33602:SF1">
    <property type="entry name" value="REGULATORY PROTEIN RECX FAMILY PROTEIN"/>
    <property type="match status" value="1"/>
</dbReference>
<comment type="caution">
    <text evidence="10">The sequence shown here is derived from an EMBL/GenBank/DDBJ whole genome shotgun (WGS) entry which is preliminary data.</text>
</comment>
<keyword evidence="6" id="KW-0175">Coiled coil</keyword>
<dbReference type="InterPro" id="IPR053924">
    <property type="entry name" value="RecX_HTH_2nd"/>
</dbReference>
<feature type="domain" description="RecX first three-helical" evidence="9">
    <location>
        <begin position="73"/>
        <end position="112"/>
    </location>
</feature>
<evidence type="ECO:0000256" key="4">
    <source>
        <dbReference type="ARBA" id="ARBA00022490"/>
    </source>
</evidence>
<comment type="similarity">
    <text evidence="2 5">Belongs to the RecX family.</text>
</comment>
<evidence type="ECO:0000259" key="7">
    <source>
        <dbReference type="Pfam" id="PF02631"/>
    </source>
</evidence>
<dbReference type="RefSeq" id="WP_242975615.1">
    <property type="nucleotide sequence ID" value="NZ_PVXO01000073.1"/>
</dbReference>
<evidence type="ECO:0000256" key="5">
    <source>
        <dbReference type="HAMAP-Rule" id="MF_01114"/>
    </source>
</evidence>
<gene>
    <name evidence="5 10" type="primary">recX</name>
    <name evidence="10" type="ORF">CLLI_28350</name>
</gene>
<feature type="domain" description="RecX third three-helical" evidence="8">
    <location>
        <begin position="166"/>
        <end position="213"/>
    </location>
</feature>
<evidence type="ECO:0000313" key="11">
    <source>
        <dbReference type="Proteomes" id="UP000239706"/>
    </source>
</evidence>
<proteinExistence type="inferred from homology"/>
<dbReference type="HAMAP" id="MF_01114">
    <property type="entry name" value="RecX"/>
    <property type="match status" value="1"/>
</dbReference>
<feature type="coiled-coil region" evidence="6">
    <location>
        <begin position="1"/>
        <end position="28"/>
    </location>
</feature>
<dbReference type="GO" id="GO:0005737">
    <property type="term" value="C:cytoplasm"/>
    <property type="evidence" value="ECO:0007669"/>
    <property type="project" value="UniProtKB-SubCell"/>
</dbReference>
<evidence type="ECO:0000256" key="1">
    <source>
        <dbReference type="ARBA" id="ARBA00004496"/>
    </source>
</evidence>
<evidence type="ECO:0000256" key="3">
    <source>
        <dbReference type="ARBA" id="ARBA00018111"/>
    </source>
</evidence>
<dbReference type="InterPro" id="IPR053926">
    <property type="entry name" value="RecX_HTH_1st"/>
</dbReference>
<evidence type="ECO:0000259" key="8">
    <source>
        <dbReference type="Pfam" id="PF21981"/>
    </source>
</evidence>
<dbReference type="InterPro" id="IPR003783">
    <property type="entry name" value="Regulatory_RecX"/>
</dbReference>
<feature type="domain" description="RecX second three-helical" evidence="7">
    <location>
        <begin position="119"/>
        <end position="156"/>
    </location>
</feature>
<dbReference type="Gene3D" id="1.10.10.10">
    <property type="entry name" value="Winged helix-like DNA-binding domain superfamily/Winged helix DNA-binding domain"/>
    <property type="match status" value="3"/>
</dbReference>
<dbReference type="InterPro" id="IPR053925">
    <property type="entry name" value="RecX_HTH_3rd"/>
</dbReference>
<comment type="function">
    <text evidence="5">Modulates RecA activity.</text>
</comment>
<accession>A0A2T0B071</accession>
<dbReference type="GO" id="GO:0006282">
    <property type="term" value="P:regulation of DNA repair"/>
    <property type="evidence" value="ECO:0007669"/>
    <property type="project" value="UniProtKB-UniRule"/>
</dbReference>
<evidence type="ECO:0000256" key="2">
    <source>
        <dbReference type="ARBA" id="ARBA00009695"/>
    </source>
</evidence>
<keyword evidence="4 5" id="KW-0963">Cytoplasm</keyword>
<organism evidence="10 11">
    <name type="scientific">Clostridium liquoris</name>
    <dbReference type="NCBI Taxonomy" id="1289519"/>
    <lineage>
        <taxon>Bacteria</taxon>
        <taxon>Bacillati</taxon>
        <taxon>Bacillota</taxon>
        <taxon>Clostridia</taxon>
        <taxon>Eubacteriales</taxon>
        <taxon>Clostridiaceae</taxon>
        <taxon>Clostridium</taxon>
    </lineage>
</organism>
<dbReference type="Proteomes" id="UP000239706">
    <property type="component" value="Unassembled WGS sequence"/>
</dbReference>
<evidence type="ECO:0000313" key="10">
    <source>
        <dbReference type="EMBL" id="PRR76901.1"/>
    </source>
</evidence>
<dbReference type="Pfam" id="PF21981">
    <property type="entry name" value="RecX_HTH3"/>
    <property type="match status" value="1"/>
</dbReference>
<protein>
    <recommendedName>
        <fullName evidence="3 5">Regulatory protein RecX</fullName>
    </recommendedName>
</protein>
<dbReference type="EMBL" id="PVXO01000073">
    <property type="protein sequence ID" value="PRR76901.1"/>
    <property type="molecule type" value="Genomic_DNA"/>
</dbReference>
<reference evidence="10 11" key="1">
    <citation type="submission" date="2018-03" db="EMBL/GenBank/DDBJ databases">
        <title>Genome sequence of Clostridium liquoris DSM 100320.</title>
        <authorList>
            <person name="Poehlein A."/>
            <person name="Daniel R."/>
        </authorList>
    </citation>
    <scope>NUCLEOTIDE SEQUENCE [LARGE SCALE GENOMIC DNA]</scope>
    <source>
        <strain evidence="10 11">DSM 100320</strain>
    </source>
</reference>
<keyword evidence="11" id="KW-1185">Reference proteome</keyword>
<dbReference type="Pfam" id="PF21982">
    <property type="entry name" value="RecX_HTH1"/>
    <property type="match status" value="1"/>
</dbReference>